<organism evidence="2 3">
    <name type="scientific">Pyricularia grisea</name>
    <name type="common">Crabgrass-specific blast fungus</name>
    <name type="synonym">Magnaporthe grisea</name>
    <dbReference type="NCBI Taxonomy" id="148305"/>
    <lineage>
        <taxon>Eukaryota</taxon>
        <taxon>Fungi</taxon>
        <taxon>Dikarya</taxon>
        <taxon>Ascomycota</taxon>
        <taxon>Pezizomycotina</taxon>
        <taxon>Sordariomycetes</taxon>
        <taxon>Sordariomycetidae</taxon>
        <taxon>Magnaporthales</taxon>
        <taxon>Pyriculariaceae</taxon>
        <taxon>Pyricularia</taxon>
    </lineage>
</organism>
<dbReference type="RefSeq" id="XP_030980758.1">
    <property type="nucleotide sequence ID" value="XM_031126827.1"/>
</dbReference>
<sequence>MTMETGSGLVQVRKRAHLSQDAPTDGPTAAPKRQRIVETDPAVILQTLAEAKSTGINQHGILVHLQPSIAERAHIVEQISSLEDGPLKQALLGALQPQALLNVPEQLVLANNTAANLVSAVLDYQLRIQHPGTSNGGDMVLRRLQVVLHRDDLEHIEGVNREFLIDMIVEMALQWGDVRWRTMDDHGIRAQAQRPQGEHQGAELVRAPWHIRRFINALVHGGNLGHDATYLLLNLPVRYDHGRHGVESSSSSSSSSSSITTSERQEGFDKFELMYTLDADQGLWLAQRAWLQKRTEDEEGFGAGEFVRTVRLINRFVSWYRNPLYMSARGLKRCNVIDTEDVKKAWIEFIEVVNVICRERQAPLSGNMARDLRAKSRALVSECQQLEGWARGEELPRWEVAQVEHLVEVMDVADFE</sequence>
<keyword evidence="2" id="KW-1185">Reference proteome</keyword>
<gene>
    <name evidence="3" type="ORF">PgNI_06807</name>
</gene>
<evidence type="ECO:0000313" key="2">
    <source>
        <dbReference type="Proteomes" id="UP000515153"/>
    </source>
</evidence>
<evidence type="ECO:0000313" key="3">
    <source>
        <dbReference type="RefSeq" id="XP_030980758.1"/>
    </source>
</evidence>
<dbReference type="GeneID" id="41961736"/>
<reference evidence="3" key="2">
    <citation type="submission" date="2019-10" db="EMBL/GenBank/DDBJ databases">
        <authorList>
            <consortium name="NCBI Genome Project"/>
        </authorList>
    </citation>
    <scope>NUCLEOTIDE SEQUENCE</scope>
    <source>
        <strain evidence="3">NI907</strain>
    </source>
</reference>
<reference evidence="3" key="3">
    <citation type="submission" date="2025-08" db="UniProtKB">
        <authorList>
            <consortium name="RefSeq"/>
        </authorList>
    </citation>
    <scope>IDENTIFICATION</scope>
    <source>
        <strain evidence="3">NI907</strain>
    </source>
</reference>
<dbReference type="KEGG" id="pgri:PgNI_06807"/>
<protein>
    <submittedName>
        <fullName evidence="3">Uncharacterized protein</fullName>
    </submittedName>
</protein>
<reference evidence="3" key="1">
    <citation type="journal article" date="2019" name="Mol. Biol. Evol.">
        <title>Blast fungal genomes show frequent chromosomal changes, gene gains and losses, and effector gene turnover.</title>
        <authorList>
            <person name="Gomez Luciano L.B."/>
            <person name="Jason Tsai I."/>
            <person name="Chuma I."/>
            <person name="Tosa Y."/>
            <person name="Chen Y.H."/>
            <person name="Li J.Y."/>
            <person name="Li M.Y."/>
            <person name="Jade Lu M.Y."/>
            <person name="Nakayashiki H."/>
            <person name="Li W.H."/>
        </authorList>
    </citation>
    <scope>NUCLEOTIDE SEQUENCE</scope>
    <source>
        <strain evidence="3">NI907</strain>
    </source>
</reference>
<name>A0A6P8B0Q4_PYRGI</name>
<proteinExistence type="predicted"/>
<dbReference type="AlphaFoldDB" id="A0A6P8B0Q4"/>
<evidence type="ECO:0000256" key="1">
    <source>
        <dbReference type="SAM" id="MobiDB-lite"/>
    </source>
</evidence>
<accession>A0A6P8B0Q4</accession>
<dbReference type="Proteomes" id="UP000515153">
    <property type="component" value="Unplaced"/>
</dbReference>
<feature type="region of interest" description="Disordered" evidence="1">
    <location>
        <begin position="1"/>
        <end position="35"/>
    </location>
</feature>